<dbReference type="PANTHER" id="PTHR47466:SF1">
    <property type="entry name" value="METALLOPROTEASE MEP1 (AFU_ORTHOLOGUE AFUA_1G07730)-RELATED"/>
    <property type="match status" value="1"/>
</dbReference>
<comment type="similarity">
    <text evidence="1">Belongs to the peptidase M43B family.</text>
</comment>
<dbReference type="Pfam" id="PF18962">
    <property type="entry name" value="Por_Secre_tail"/>
    <property type="match status" value="1"/>
</dbReference>
<organism evidence="12 13">
    <name type="scientific">Flavobacterium suzhouense</name>
    <dbReference type="NCBI Taxonomy" id="1529638"/>
    <lineage>
        <taxon>Bacteria</taxon>
        <taxon>Pseudomonadati</taxon>
        <taxon>Bacteroidota</taxon>
        <taxon>Flavobacteriia</taxon>
        <taxon>Flavobacteriales</taxon>
        <taxon>Flavobacteriaceae</taxon>
        <taxon>Flavobacterium</taxon>
    </lineage>
</organism>
<evidence type="ECO:0000259" key="10">
    <source>
        <dbReference type="Pfam" id="PF05572"/>
    </source>
</evidence>
<keyword evidence="3" id="KW-0479">Metal-binding</keyword>
<dbReference type="EMBL" id="JBHUMD010000007">
    <property type="protein sequence ID" value="MFD2601734.1"/>
    <property type="molecule type" value="Genomic_DNA"/>
</dbReference>
<dbReference type="GO" id="GO:0008237">
    <property type="term" value="F:metallopeptidase activity"/>
    <property type="evidence" value="ECO:0007669"/>
    <property type="project" value="UniProtKB-KW"/>
</dbReference>
<proteinExistence type="inferred from homology"/>
<sequence>MKKILTFKNATLALCFSLPMFINAQNAPKTFGKSITENANPENGIIRCISTEYEKFLQENNPNRAKDAQFESWINNKITERKLNAAGQKSSNAIVTIPVVVHVIHNGDAIGSGENITDAQILSQIRVLNEDYRRAFNTPGYNEDLVGADTQIEFCLAQINETGQPTTGITRTNLGVSSWERAQVESYLKPETQWDPEKYLNIWVCRFGGDLSDVLGYAQFPQGSGLPGLDQSGFAFTDGVIISYQCFGSSTYYPQGSYNSSYNQGRTTTHEVGHYLGLRHIWGDGSNCTTNTDYCNDTPFSAQANYGCQFGIDSCPNQDGLDMINNYMDYSNDICMNIFTNDQKTRMRTVLESADRRASLLTSGVCGLLTTADFDALRETTVYPNPAQNELNISVANGEFPDSYVIYNTLGQTVANVKVSSESNLTVNTSGYANGIYIIKIFKGSESKTIKFIKN</sequence>
<dbReference type="InterPro" id="IPR008754">
    <property type="entry name" value="Peptidase_M43"/>
</dbReference>
<dbReference type="RefSeq" id="WP_379820267.1">
    <property type="nucleotide sequence ID" value="NZ_JBHUMD010000007.1"/>
</dbReference>
<dbReference type="CDD" id="cd04275">
    <property type="entry name" value="ZnMc_pappalysin_like"/>
    <property type="match status" value="1"/>
</dbReference>
<evidence type="ECO:0000256" key="8">
    <source>
        <dbReference type="ARBA" id="ARBA00023157"/>
    </source>
</evidence>
<evidence type="ECO:0000256" key="1">
    <source>
        <dbReference type="ARBA" id="ARBA00008721"/>
    </source>
</evidence>
<keyword evidence="13" id="KW-1185">Reference proteome</keyword>
<dbReference type="PANTHER" id="PTHR47466">
    <property type="match status" value="1"/>
</dbReference>
<comment type="caution">
    <text evidence="12">The sequence shown here is derived from an EMBL/GenBank/DDBJ whole genome shotgun (WGS) entry which is preliminary data.</text>
</comment>
<evidence type="ECO:0000256" key="4">
    <source>
        <dbReference type="ARBA" id="ARBA00022729"/>
    </source>
</evidence>
<evidence type="ECO:0000256" key="6">
    <source>
        <dbReference type="ARBA" id="ARBA00022833"/>
    </source>
</evidence>
<dbReference type="InterPro" id="IPR026444">
    <property type="entry name" value="Secre_tail"/>
</dbReference>
<dbReference type="Pfam" id="PF05572">
    <property type="entry name" value="Peptidase_M43"/>
    <property type="match status" value="1"/>
</dbReference>
<keyword evidence="8" id="KW-1015">Disulfide bond</keyword>
<evidence type="ECO:0000313" key="12">
    <source>
        <dbReference type="EMBL" id="MFD2601734.1"/>
    </source>
</evidence>
<evidence type="ECO:0000313" key="13">
    <source>
        <dbReference type="Proteomes" id="UP001597480"/>
    </source>
</evidence>
<dbReference type="InterPro" id="IPR024079">
    <property type="entry name" value="MetalloPept_cat_dom_sf"/>
</dbReference>
<keyword evidence="5" id="KW-0378">Hydrolase</keyword>
<name>A0ABW5NRS2_9FLAO</name>
<accession>A0ABW5NRS2</accession>
<dbReference type="NCBIfam" id="TIGR04183">
    <property type="entry name" value="Por_Secre_tail"/>
    <property type="match status" value="1"/>
</dbReference>
<keyword evidence="2" id="KW-0645">Protease</keyword>
<feature type="signal peptide" evidence="9">
    <location>
        <begin position="1"/>
        <end position="24"/>
    </location>
</feature>
<dbReference type="Proteomes" id="UP001597480">
    <property type="component" value="Unassembled WGS sequence"/>
</dbReference>
<evidence type="ECO:0000256" key="2">
    <source>
        <dbReference type="ARBA" id="ARBA00022670"/>
    </source>
</evidence>
<feature type="domain" description="Secretion system C-terminal sorting" evidence="11">
    <location>
        <begin position="382"/>
        <end position="453"/>
    </location>
</feature>
<keyword evidence="7 12" id="KW-0482">Metalloprotease</keyword>
<keyword evidence="6" id="KW-0862">Zinc</keyword>
<reference evidence="13" key="1">
    <citation type="journal article" date="2019" name="Int. J. Syst. Evol. Microbiol.">
        <title>The Global Catalogue of Microorganisms (GCM) 10K type strain sequencing project: providing services to taxonomists for standard genome sequencing and annotation.</title>
        <authorList>
            <consortium name="The Broad Institute Genomics Platform"/>
            <consortium name="The Broad Institute Genome Sequencing Center for Infectious Disease"/>
            <person name="Wu L."/>
            <person name="Ma J."/>
        </authorList>
    </citation>
    <scope>NUCLEOTIDE SEQUENCE [LARGE SCALE GENOMIC DNA]</scope>
    <source>
        <strain evidence="13">KCTC 42107</strain>
    </source>
</reference>
<gene>
    <name evidence="12" type="ORF">ACFSR3_06665</name>
</gene>
<dbReference type="SUPFAM" id="SSF55486">
    <property type="entry name" value="Metalloproteases ('zincins'), catalytic domain"/>
    <property type="match status" value="1"/>
</dbReference>
<dbReference type="Gene3D" id="3.40.390.10">
    <property type="entry name" value="Collagenase (Catalytic Domain)"/>
    <property type="match status" value="1"/>
</dbReference>
<evidence type="ECO:0000259" key="11">
    <source>
        <dbReference type="Pfam" id="PF18962"/>
    </source>
</evidence>
<evidence type="ECO:0000256" key="9">
    <source>
        <dbReference type="SAM" id="SignalP"/>
    </source>
</evidence>
<protein>
    <submittedName>
        <fullName evidence="12">M43 family zinc metalloprotease</fullName>
    </submittedName>
</protein>
<evidence type="ECO:0000256" key="3">
    <source>
        <dbReference type="ARBA" id="ARBA00022723"/>
    </source>
</evidence>
<evidence type="ECO:0000256" key="7">
    <source>
        <dbReference type="ARBA" id="ARBA00023049"/>
    </source>
</evidence>
<feature type="domain" description="Peptidase M43 pregnancy-associated plasma-A" evidence="10">
    <location>
        <begin position="191"/>
        <end position="352"/>
    </location>
</feature>
<evidence type="ECO:0000256" key="5">
    <source>
        <dbReference type="ARBA" id="ARBA00022801"/>
    </source>
</evidence>
<keyword evidence="4 9" id="KW-0732">Signal</keyword>
<feature type="chain" id="PRO_5046991576" evidence="9">
    <location>
        <begin position="25"/>
        <end position="455"/>
    </location>
</feature>